<proteinExistence type="predicted"/>
<protein>
    <submittedName>
        <fullName evidence="1">Uncharacterized protein</fullName>
    </submittedName>
</protein>
<name>A0A8S5RFI7_9VIRU</name>
<dbReference type="EMBL" id="BK059100">
    <property type="protein sequence ID" value="DAE29890.1"/>
    <property type="molecule type" value="Genomic_DNA"/>
</dbReference>
<sequence length="45" mass="5467">MIQETNHRICPDTPYYQICWVAKCYPAFLKVRCIFYARNLEESHD</sequence>
<evidence type="ECO:0000313" key="1">
    <source>
        <dbReference type="EMBL" id="DAE29890.1"/>
    </source>
</evidence>
<organism evidence="1">
    <name type="scientific">virus sp. ctqEG8</name>
    <dbReference type="NCBI Taxonomy" id="2827998"/>
    <lineage>
        <taxon>Viruses</taxon>
    </lineage>
</organism>
<accession>A0A8S5RFI7</accession>
<reference evidence="1" key="1">
    <citation type="journal article" date="2021" name="Proc. Natl. Acad. Sci. U.S.A.">
        <title>A Catalog of Tens of Thousands of Viruses from Human Metagenomes Reveals Hidden Associations with Chronic Diseases.</title>
        <authorList>
            <person name="Tisza M.J."/>
            <person name="Buck C.B."/>
        </authorList>
    </citation>
    <scope>NUCLEOTIDE SEQUENCE</scope>
    <source>
        <strain evidence="1">CtqEG8</strain>
    </source>
</reference>